<feature type="chain" id="PRO_5014973370" evidence="1">
    <location>
        <begin position="37"/>
        <end position="270"/>
    </location>
</feature>
<name>A0A2M4C5J6_9DIPT</name>
<accession>A0A2M4C5J6</accession>
<feature type="signal peptide" evidence="1">
    <location>
        <begin position="1"/>
        <end position="36"/>
    </location>
</feature>
<dbReference type="EMBL" id="GGFJ01011461">
    <property type="protein sequence ID" value="MBW60602.1"/>
    <property type="molecule type" value="Transcribed_RNA"/>
</dbReference>
<keyword evidence="1" id="KW-0732">Signal</keyword>
<reference evidence="2" key="1">
    <citation type="submission" date="2018-01" db="EMBL/GenBank/DDBJ databases">
        <title>An insight into the sialome of Amazonian anophelines.</title>
        <authorList>
            <person name="Ribeiro J.M."/>
            <person name="Scarpassa V."/>
            <person name="Calvo E."/>
        </authorList>
    </citation>
    <scope>NUCLEOTIDE SEQUENCE</scope>
    <source>
        <tissue evidence="2">Salivary glands</tissue>
    </source>
</reference>
<sequence>MRPEQNSRFRMIGMAQNLNVLVLLDELLFAVVTVDAERKVQLLEQQHKDLDPLLGLALQYLIQPPIVPIDRRSLHVDLRAEHPVGDEDFLGGPLERVGHGTHITGPIHEPTGLDARSGRSERLVWIGQGEIARTLVRNSLHVPHPILGHTARRMLDDEIPRVGRYLQPIPHPGTVHTGRDVEALIEQHDTPEHPVLWPVVPEARFLHEEPPIAPLAPDDITAEVTTPDAASTRQTAAKVTSRLTGPRRTGALLNQSFLTLATECRNERQM</sequence>
<proteinExistence type="predicted"/>
<evidence type="ECO:0000256" key="1">
    <source>
        <dbReference type="SAM" id="SignalP"/>
    </source>
</evidence>
<organism evidence="2">
    <name type="scientific">Anopheles marajoara</name>
    <dbReference type="NCBI Taxonomy" id="58244"/>
    <lineage>
        <taxon>Eukaryota</taxon>
        <taxon>Metazoa</taxon>
        <taxon>Ecdysozoa</taxon>
        <taxon>Arthropoda</taxon>
        <taxon>Hexapoda</taxon>
        <taxon>Insecta</taxon>
        <taxon>Pterygota</taxon>
        <taxon>Neoptera</taxon>
        <taxon>Endopterygota</taxon>
        <taxon>Diptera</taxon>
        <taxon>Nematocera</taxon>
        <taxon>Culicoidea</taxon>
        <taxon>Culicidae</taxon>
        <taxon>Anophelinae</taxon>
        <taxon>Anopheles</taxon>
    </lineage>
</organism>
<protein>
    <submittedName>
        <fullName evidence="2">Putative secreted protein</fullName>
    </submittedName>
</protein>
<evidence type="ECO:0000313" key="2">
    <source>
        <dbReference type="EMBL" id="MBW60602.1"/>
    </source>
</evidence>
<dbReference type="AlphaFoldDB" id="A0A2M4C5J6"/>